<dbReference type="PANTHER" id="PTHR34605:SF4">
    <property type="entry name" value="DNA ADENINE METHYLTRANSFERASE"/>
    <property type="match status" value="1"/>
</dbReference>
<evidence type="ECO:0000313" key="4">
    <source>
        <dbReference type="EMBL" id="KAE9185065.1"/>
    </source>
</evidence>
<dbReference type="GO" id="GO:0006310">
    <property type="term" value="P:DNA recombination"/>
    <property type="evidence" value="ECO:0007669"/>
    <property type="project" value="UniProtKB-KW"/>
</dbReference>
<gene>
    <name evidence="5" type="ORF">PF001_g24619</name>
    <name evidence="4" type="ORF">PF002_g26266</name>
    <name evidence="3" type="ORF">PF005_g25419</name>
    <name evidence="2" type="ORF">PF011_g24792</name>
</gene>
<evidence type="ECO:0000313" key="3">
    <source>
        <dbReference type="EMBL" id="KAE9175402.1"/>
    </source>
</evidence>
<keyword evidence="6" id="KW-1185">Reference proteome</keyword>
<dbReference type="InterPro" id="IPR011010">
    <property type="entry name" value="DNA_brk_join_enz"/>
</dbReference>
<dbReference type="EMBL" id="QXGB01002738">
    <property type="protein sequence ID" value="KAE9175402.1"/>
    <property type="molecule type" value="Genomic_DNA"/>
</dbReference>
<dbReference type="Gene3D" id="1.10.443.10">
    <property type="entry name" value="Intergrase catalytic core"/>
    <property type="match status" value="1"/>
</dbReference>
<dbReference type="AlphaFoldDB" id="A0A6A3W3G5"/>
<dbReference type="PANTHER" id="PTHR34605">
    <property type="entry name" value="PHAGE_INTEGRASE DOMAIN-CONTAINING PROTEIN"/>
    <property type="match status" value="1"/>
</dbReference>
<dbReference type="SUPFAM" id="SSF56349">
    <property type="entry name" value="DNA breaking-rejoining enzymes"/>
    <property type="match status" value="1"/>
</dbReference>
<accession>A0A6A3W3G5</accession>
<dbReference type="EMBL" id="QXGE01002726">
    <property type="protein sequence ID" value="KAE9279649.1"/>
    <property type="molecule type" value="Genomic_DNA"/>
</dbReference>
<evidence type="ECO:0000313" key="5">
    <source>
        <dbReference type="EMBL" id="KAE9279649.1"/>
    </source>
</evidence>
<dbReference type="Proteomes" id="UP000460718">
    <property type="component" value="Unassembled WGS sequence"/>
</dbReference>
<evidence type="ECO:0000313" key="6">
    <source>
        <dbReference type="Proteomes" id="UP000433483"/>
    </source>
</evidence>
<comment type="caution">
    <text evidence="3">The sequence shown here is derived from an EMBL/GenBank/DDBJ whole genome shotgun (WGS) entry which is preliminary data.</text>
</comment>
<dbReference type="InterPro" id="IPR052925">
    <property type="entry name" value="Phage_Integrase-like_Recomb"/>
</dbReference>
<name>A0A6A3W3G5_9STRA</name>
<dbReference type="EMBL" id="QXFW01002886">
    <property type="protein sequence ID" value="KAE8974619.1"/>
    <property type="molecule type" value="Genomic_DNA"/>
</dbReference>
<evidence type="ECO:0000256" key="1">
    <source>
        <dbReference type="ARBA" id="ARBA00023172"/>
    </source>
</evidence>
<evidence type="ECO:0000313" key="7">
    <source>
        <dbReference type="Proteomes" id="UP000437068"/>
    </source>
</evidence>
<dbReference type="Proteomes" id="UP000437068">
    <property type="component" value="Unassembled WGS sequence"/>
</dbReference>
<keyword evidence="1" id="KW-0233">DNA recombination</keyword>
<organism evidence="3 6">
    <name type="scientific">Phytophthora fragariae</name>
    <dbReference type="NCBI Taxonomy" id="53985"/>
    <lineage>
        <taxon>Eukaryota</taxon>
        <taxon>Sar</taxon>
        <taxon>Stramenopiles</taxon>
        <taxon>Oomycota</taxon>
        <taxon>Peronosporomycetes</taxon>
        <taxon>Peronosporales</taxon>
        <taxon>Peronosporaceae</taxon>
        <taxon>Phytophthora</taxon>
    </lineage>
</organism>
<dbReference type="EMBL" id="QXGD01002714">
    <property type="protein sequence ID" value="KAE9185065.1"/>
    <property type="molecule type" value="Genomic_DNA"/>
</dbReference>
<proteinExistence type="predicted"/>
<dbReference type="Proteomes" id="UP000433483">
    <property type="component" value="Unassembled WGS sequence"/>
</dbReference>
<dbReference type="InterPro" id="IPR013762">
    <property type="entry name" value="Integrase-like_cat_sf"/>
</dbReference>
<evidence type="ECO:0000313" key="9">
    <source>
        <dbReference type="Proteomes" id="UP000460718"/>
    </source>
</evidence>
<protein>
    <submittedName>
        <fullName evidence="3">Uncharacterized protein</fullName>
    </submittedName>
</protein>
<dbReference type="GO" id="GO:0003677">
    <property type="term" value="F:DNA binding"/>
    <property type="evidence" value="ECO:0007669"/>
    <property type="project" value="InterPro"/>
</dbReference>
<sequence>MRPKRYAAILAEFMSFNDGRNYPPDTVFSTEALLKITPEDVCRWMNFRAFGEPYPGEAAKPVCARSSTLAYAKKAISCFVPRVAVQWDPIRKEGNPTRSELVNKVIKTVKRFEVRRQGVQSAARRPIEYEEFVNLLTLVRAAQGKGALKYVVSSVLTLQWHMITRIDDMMQLKFESFSPNVQHPRSLLCQLRWSKNISEERDAPEQILLGSLDPPVCVLLNLAVHVEMTTAGNSSYVFGSPQDGDRVVRRFLQDMFGDEAFHKLKDGNLGTHSLRKGAATYATRSGLPKDYINRRGRWRTQKSIVDVYIDNAQPYPDAVAATVLTGPLGPCFYVIKEGMKRVSDDLLVNQISSVIKQKMGRDLARELGVVLLWASLVPDGTFNYELLPPPLNQRVVTAYRDAGGNVSVNPVKRVPVQVTGEGAQLQLIELHEANDISSTAPAEHRCAQNGISADTTRKEFSALHSQLFGVQRQVANMMNEIFRLRTDMQRELQRTQAVLRRIALQPVARTVLGHDATAAVSHDALPEQEAHRVSVTLAKRPRDLFELWHEFEFGLNGGKPAKEFTRAERGANKFAYSRRKVFWDIVTCLVRAGFTSDTAIDKIYAVYGRQRSVTAILVALRQAKKRGGHPSLRV</sequence>
<dbReference type="GO" id="GO:0015074">
    <property type="term" value="P:DNA integration"/>
    <property type="evidence" value="ECO:0007669"/>
    <property type="project" value="InterPro"/>
</dbReference>
<dbReference type="Proteomes" id="UP000440367">
    <property type="component" value="Unassembled WGS sequence"/>
</dbReference>
<dbReference type="OrthoDB" id="118114at2759"/>
<evidence type="ECO:0000313" key="2">
    <source>
        <dbReference type="EMBL" id="KAE8974619.1"/>
    </source>
</evidence>
<reference evidence="6 7" key="1">
    <citation type="submission" date="2018-08" db="EMBL/GenBank/DDBJ databases">
        <title>Genomic investigation of the strawberry pathogen Phytophthora fragariae indicates pathogenicity is determined by transcriptional variation in three key races.</title>
        <authorList>
            <person name="Adams T.M."/>
            <person name="Armitage A.D."/>
            <person name="Sobczyk M.K."/>
            <person name="Bates H.J."/>
            <person name="Dunwell J.M."/>
            <person name="Nellist C.F."/>
            <person name="Harrison R.J."/>
        </authorList>
    </citation>
    <scope>NUCLEOTIDE SEQUENCE [LARGE SCALE GENOMIC DNA]</scope>
    <source>
        <strain evidence="5 7">A4</strain>
        <strain evidence="4 8">BC-1</strain>
        <strain evidence="3 6">NOV-27</strain>
        <strain evidence="2 9">SCRP245</strain>
    </source>
</reference>
<evidence type="ECO:0000313" key="8">
    <source>
        <dbReference type="Proteomes" id="UP000440367"/>
    </source>
</evidence>